<accession>A0A822XRR7</accession>
<feature type="region of interest" description="Disordered" evidence="1">
    <location>
        <begin position="1"/>
        <end position="21"/>
    </location>
</feature>
<proteinExistence type="predicted"/>
<reference evidence="2 3" key="1">
    <citation type="journal article" date="2020" name="Mol. Biol. Evol.">
        <title>Distinct Expression and Methylation Patterns for Genes with Different Fates following a Single Whole-Genome Duplication in Flowering Plants.</title>
        <authorList>
            <person name="Shi T."/>
            <person name="Rahmani R.S."/>
            <person name="Gugger P.F."/>
            <person name="Wang M."/>
            <person name="Li H."/>
            <person name="Zhang Y."/>
            <person name="Li Z."/>
            <person name="Wang Q."/>
            <person name="Van de Peer Y."/>
            <person name="Marchal K."/>
            <person name="Chen J."/>
        </authorList>
    </citation>
    <scope>NUCLEOTIDE SEQUENCE [LARGE SCALE GENOMIC DNA]</scope>
    <source>
        <tissue evidence="2">Leaf</tissue>
    </source>
</reference>
<dbReference type="Proteomes" id="UP000607653">
    <property type="component" value="Unassembled WGS sequence"/>
</dbReference>
<dbReference type="AlphaFoldDB" id="A0A822XRR7"/>
<evidence type="ECO:0000313" key="3">
    <source>
        <dbReference type="Proteomes" id="UP000607653"/>
    </source>
</evidence>
<keyword evidence="3" id="KW-1185">Reference proteome</keyword>
<sequence>MGICTSSRTSKAEERGGGESSFRMSTAKIIHVDGRLQEFRQPTTTGHVISQNPNCFLCSSESMNLDSCVPRLADDEELQIGQIYFLLPLSQSNNPLSLSNLCALAIKASKALGTKHNLNAPTTFSRSRSTVVGLLAAGSQAGCKVPTGLDVASQVGRARANRRGIGY</sequence>
<protein>
    <submittedName>
        <fullName evidence="2">Uncharacterized protein</fullName>
    </submittedName>
</protein>
<dbReference type="InterPro" id="IPR025322">
    <property type="entry name" value="PADRE_dom"/>
</dbReference>
<dbReference type="Pfam" id="PF14009">
    <property type="entry name" value="PADRE"/>
    <property type="match status" value="1"/>
</dbReference>
<name>A0A822XRR7_NELNU</name>
<evidence type="ECO:0000256" key="1">
    <source>
        <dbReference type="SAM" id="MobiDB-lite"/>
    </source>
</evidence>
<dbReference type="PANTHER" id="PTHR33052">
    <property type="entry name" value="DUF4228 DOMAIN PROTEIN-RELATED"/>
    <property type="match status" value="1"/>
</dbReference>
<evidence type="ECO:0000313" key="2">
    <source>
        <dbReference type="EMBL" id="DAD21789.1"/>
    </source>
</evidence>
<gene>
    <name evidence="2" type="ORF">HUJ06_023252</name>
</gene>
<comment type="caution">
    <text evidence="2">The sequence shown here is derived from an EMBL/GenBank/DDBJ whole genome shotgun (WGS) entry which is preliminary data.</text>
</comment>
<organism evidence="2 3">
    <name type="scientific">Nelumbo nucifera</name>
    <name type="common">Sacred lotus</name>
    <dbReference type="NCBI Taxonomy" id="4432"/>
    <lineage>
        <taxon>Eukaryota</taxon>
        <taxon>Viridiplantae</taxon>
        <taxon>Streptophyta</taxon>
        <taxon>Embryophyta</taxon>
        <taxon>Tracheophyta</taxon>
        <taxon>Spermatophyta</taxon>
        <taxon>Magnoliopsida</taxon>
        <taxon>Proteales</taxon>
        <taxon>Nelumbonaceae</taxon>
        <taxon>Nelumbo</taxon>
    </lineage>
</organism>
<dbReference type="EMBL" id="DUZY01000001">
    <property type="protein sequence ID" value="DAD21789.1"/>
    <property type="molecule type" value="Genomic_DNA"/>
</dbReference>